<sequence>MEPPPLPTPLDEAMLSLSESWRVWTGRMVAASPILKRHGGIIIECREDGWHAPNTVISQMQHCCVLQILHRSPRPGADKKGTGEGAAAAGGPGTPHAPVRQFGAWGVGDPLGRNGVSSCSFSINQVVYPCVATGQLNFYTKNT</sequence>
<dbReference type="EMBL" id="CM027688">
    <property type="protein sequence ID" value="KAG0518301.1"/>
    <property type="molecule type" value="Genomic_DNA"/>
</dbReference>
<dbReference type="AlphaFoldDB" id="A0A921QDF2"/>
<comment type="caution">
    <text evidence="2">The sequence shown here is derived from an EMBL/GenBank/DDBJ whole genome shotgun (WGS) entry which is preliminary data.</text>
</comment>
<evidence type="ECO:0000313" key="3">
    <source>
        <dbReference type="Proteomes" id="UP000807115"/>
    </source>
</evidence>
<evidence type="ECO:0000313" key="2">
    <source>
        <dbReference type="EMBL" id="KAG0518301.1"/>
    </source>
</evidence>
<name>A0A921QDF2_SORBI</name>
<gene>
    <name evidence="2" type="ORF">BDA96_09G164200</name>
</gene>
<proteinExistence type="predicted"/>
<organism evidence="2 3">
    <name type="scientific">Sorghum bicolor</name>
    <name type="common">Sorghum</name>
    <name type="synonym">Sorghum vulgare</name>
    <dbReference type="NCBI Taxonomy" id="4558"/>
    <lineage>
        <taxon>Eukaryota</taxon>
        <taxon>Viridiplantae</taxon>
        <taxon>Streptophyta</taxon>
        <taxon>Embryophyta</taxon>
        <taxon>Tracheophyta</taxon>
        <taxon>Spermatophyta</taxon>
        <taxon>Magnoliopsida</taxon>
        <taxon>Liliopsida</taxon>
        <taxon>Poales</taxon>
        <taxon>Poaceae</taxon>
        <taxon>PACMAD clade</taxon>
        <taxon>Panicoideae</taxon>
        <taxon>Andropogonodae</taxon>
        <taxon>Andropogoneae</taxon>
        <taxon>Sorghinae</taxon>
        <taxon>Sorghum</taxon>
    </lineage>
</organism>
<evidence type="ECO:0000256" key="1">
    <source>
        <dbReference type="SAM" id="MobiDB-lite"/>
    </source>
</evidence>
<reference evidence="2" key="1">
    <citation type="journal article" date="2019" name="BMC Genomics">
        <title>A new reference genome for Sorghum bicolor reveals high levels of sequence similarity between sweet and grain genotypes: implications for the genetics of sugar metabolism.</title>
        <authorList>
            <person name="Cooper E.A."/>
            <person name="Brenton Z.W."/>
            <person name="Flinn B.S."/>
            <person name="Jenkins J."/>
            <person name="Shu S."/>
            <person name="Flowers D."/>
            <person name="Luo F."/>
            <person name="Wang Y."/>
            <person name="Xia P."/>
            <person name="Barry K."/>
            <person name="Daum C."/>
            <person name="Lipzen A."/>
            <person name="Yoshinaga Y."/>
            <person name="Schmutz J."/>
            <person name="Saski C."/>
            <person name="Vermerris W."/>
            <person name="Kresovich S."/>
        </authorList>
    </citation>
    <scope>NUCLEOTIDE SEQUENCE</scope>
</reference>
<reference evidence="2" key="2">
    <citation type="submission" date="2020-10" db="EMBL/GenBank/DDBJ databases">
        <authorList>
            <person name="Cooper E.A."/>
            <person name="Brenton Z.W."/>
            <person name="Flinn B.S."/>
            <person name="Jenkins J."/>
            <person name="Shu S."/>
            <person name="Flowers D."/>
            <person name="Luo F."/>
            <person name="Wang Y."/>
            <person name="Xia P."/>
            <person name="Barry K."/>
            <person name="Daum C."/>
            <person name="Lipzen A."/>
            <person name="Yoshinaga Y."/>
            <person name="Schmutz J."/>
            <person name="Saski C."/>
            <person name="Vermerris W."/>
            <person name="Kresovich S."/>
        </authorList>
    </citation>
    <scope>NUCLEOTIDE SEQUENCE</scope>
</reference>
<dbReference type="Proteomes" id="UP000807115">
    <property type="component" value="Chromosome 9"/>
</dbReference>
<protein>
    <submittedName>
        <fullName evidence="2">Uncharacterized protein</fullName>
    </submittedName>
</protein>
<feature type="region of interest" description="Disordered" evidence="1">
    <location>
        <begin position="74"/>
        <end position="96"/>
    </location>
</feature>
<accession>A0A921QDF2</accession>